<evidence type="ECO:0000313" key="2">
    <source>
        <dbReference type="EMBL" id="MBL1095436.1"/>
    </source>
</evidence>
<dbReference type="Proteomes" id="UP000634229">
    <property type="component" value="Unassembled WGS sequence"/>
</dbReference>
<accession>A0ABS1N5S7</accession>
<reference evidence="2 3" key="1">
    <citation type="submission" date="2021-01" db="EMBL/GenBank/DDBJ databases">
        <title>WGS of actinomycetes isolated from Thailand.</title>
        <authorList>
            <person name="Thawai C."/>
        </authorList>
    </citation>
    <scope>NUCLEOTIDE SEQUENCE [LARGE SCALE GENOMIC DNA]</scope>
    <source>
        <strain evidence="2 3">CA1R205</strain>
    </source>
</reference>
<name>A0ABS1N5S7_9ACTN</name>
<evidence type="ECO:0000313" key="3">
    <source>
        <dbReference type="Proteomes" id="UP000634229"/>
    </source>
</evidence>
<protein>
    <recommendedName>
        <fullName evidence="4">Bacterial transcriptional activator domain-containing protein</fullName>
    </recommendedName>
</protein>
<comment type="caution">
    <text evidence="2">The sequence shown here is derived from an EMBL/GenBank/DDBJ whole genome shotgun (WGS) entry which is preliminary data.</text>
</comment>
<evidence type="ECO:0008006" key="4">
    <source>
        <dbReference type="Google" id="ProtNLM"/>
    </source>
</evidence>
<evidence type="ECO:0000256" key="1">
    <source>
        <dbReference type="SAM" id="MobiDB-lite"/>
    </source>
</evidence>
<proteinExistence type="predicted"/>
<keyword evidence="3" id="KW-1185">Reference proteome</keyword>
<sequence length="64" mass="7165">MTFPRPYAGSGPRRIHGSLAGSCGDDTAVARRHWRDALRLLDGYRDARAVELRERVQGELGSQR</sequence>
<organism evidence="2 3">
    <name type="scientific">Streptomyces coffeae</name>
    <dbReference type="NCBI Taxonomy" id="621382"/>
    <lineage>
        <taxon>Bacteria</taxon>
        <taxon>Bacillati</taxon>
        <taxon>Actinomycetota</taxon>
        <taxon>Actinomycetes</taxon>
        <taxon>Kitasatosporales</taxon>
        <taxon>Streptomycetaceae</taxon>
        <taxon>Streptomyces</taxon>
    </lineage>
</organism>
<gene>
    <name evidence="2" type="ORF">JK363_01845</name>
</gene>
<feature type="region of interest" description="Disordered" evidence="1">
    <location>
        <begin position="1"/>
        <end position="22"/>
    </location>
</feature>
<dbReference type="EMBL" id="JAERRF010000001">
    <property type="protein sequence ID" value="MBL1095436.1"/>
    <property type="molecule type" value="Genomic_DNA"/>
</dbReference>
<dbReference type="RefSeq" id="WP_201870704.1">
    <property type="nucleotide sequence ID" value="NZ_JAERRF010000001.1"/>
</dbReference>